<evidence type="ECO:0000256" key="3">
    <source>
        <dbReference type="ARBA" id="ARBA00022771"/>
    </source>
</evidence>
<protein>
    <recommendedName>
        <fullName evidence="6">FLZ-type domain-containing protein</fullName>
    </recommendedName>
</protein>
<evidence type="ECO:0000313" key="7">
    <source>
        <dbReference type="EMBL" id="CAH9086637.1"/>
    </source>
</evidence>
<dbReference type="GO" id="GO:0008270">
    <property type="term" value="F:zinc ion binding"/>
    <property type="evidence" value="ECO:0007669"/>
    <property type="project" value="UniProtKB-KW"/>
</dbReference>
<dbReference type="EMBL" id="CAMAPE010000019">
    <property type="protein sequence ID" value="CAH9086637.1"/>
    <property type="molecule type" value="Genomic_DNA"/>
</dbReference>
<evidence type="ECO:0000256" key="5">
    <source>
        <dbReference type="SAM" id="MobiDB-lite"/>
    </source>
</evidence>
<gene>
    <name evidence="7" type="ORF">CEURO_LOCUS9709</name>
</gene>
<reference evidence="7" key="1">
    <citation type="submission" date="2022-07" db="EMBL/GenBank/DDBJ databases">
        <authorList>
            <person name="Macas J."/>
            <person name="Novak P."/>
            <person name="Neumann P."/>
        </authorList>
    </citation>
    <scope>NUCLEOTIDE SEQUENCE</scope>
</reference>
<feature type="zinc finger region" description="FLZ-type" evidence="4">
    <location>
        <begin position="100"/>
        <end position="143"/>
    </location>
</feature>
<organism evidence="7 8">
    <name type="scientific">Cuscuta europaea</name>
    <name type="common">European dodder</name>
    <dbReference type="NCBI Taxonomy" id="41803"/>
    <lineage>
        <taxon>Eukaryota</taxon>
        <taxon>Viridiplantae</taxon>
        <taxon>Streptophyta</taxon>
        <taxon>Embryophyta</taxon>
        <taxon>Tracheophyta</taxon>
        <taxon>Spermatophyta</taxon>
        <taxon>Magnoliopsida</taxon>
        <taxon>eudicotyledons</taxon>
        <taxon>Gunneridae</taxon>
        <taxon>Pentapetalae</taxon>
        <taxon>asterids</taxon>
        <taxon>lamiids</taxon>
        <taxon>Solanales</taxon>
        <taxon>Convolvulaceae</taxon>
        <taxon>Cuscuteae</taxon>
        <taxon>Cuscuta</taxon>
        <taxon>Cuscuta subgen. Cuscuta</taxon>
    </lineage>
</organism>
<evidence type="ECO:0000313" key="8">
    <source>
        <dbReference type="Proteomes" id="UP001152484"/>
    </source>
</evidence>
<evidence type="ECO:0000256" key="1">
    <source>
        <dbReference type="ARBA" id="ARBA00009374"/>
    </source>
</evidence>
<dbReference type="InterPro" id="IPR044533">
    <property type="entry name" value="FLZ1/2/3"/>
</dbReference>
<dbReference type="Proteomes" id="UP001152484">
    <property type="component" value="Unassembled WGS sequence"/>
</dbReference>
<proteinExistence type="inferred from homology"/>
<dbReference type="AlphaFoldDB" id="A0A9P0Z4L0"/>
<evidence type="ECO:0000256" key="4">
    <source>
        <dbReference type="PROSITE-ProRule" id="PRU01131"/>
    </source>
</evidence>
<evidence type="ECO:0000259" key="6">
    <source>
        <dbReference type="PROSITE" id="PS51795"/>
    </source>
</evidence>
<keyword evidence="3" id="KW-0862">Zinc</keyword>
<comment type="caution">
    <text evidence="7">The sequence shown here is derived from an EMBL/GenBank/DDBJ whole genome shotgun (WGS) entry which is preliminary data.</text>
</comment>
<dbReference type="PROSITE" id="PS51795">
    <property type="entry name" value="ZF_FLZ"/>
    <property type="match status" value="1"/>
</dbReference>
<dbReference type="Pfam" id="PF04570">
    <property type="entry name" value="zf-FLZ"/>
    <property type="match status" value="1"/>
</dbReference>
<dbReference type="PANTHER" id="PTHR46057">
    <property type="entry name" value="FCS-LIKE ZINC FINGER 1-RELATED"/>
    <property type="match status" value="1"/>
</dbReference>
<dbReference type="InterPro" id="IPR007650">
    <property type="entry name" value="Zf-FLZ_dom"/>
</dbReference>
<keyword evidence="8" id="KW-1185">Reference proteome</keyword>
<name>A0A9P0Z4L0_CUSEU</name>
<comment type="similarity">
    <text evidence="1">Belongs to the FLZ family.</text>
</comment>
<dbReference type="OrthoDB" id="1916924at2759"/>
<dbReference type="PANTHER" id="PTHR46057:SF9">
    <property type="entry name" value="FCS-LIKE ZINC FINGER 1"/>
    <property type="match status" value="1"/>
</dbReference>
<feature type="region of interest" description="Disordered" evidence="5">
    <location>
        <begin position="155"/>
        <end position="184"/>
    </location>
</feature>
<keyword evidence="3" id="KW-0863">Zinc-finger</keyword>
<keyword evidence="2" id="KW-0479">Metal-binding</keyword>
<sequence>MESPTQQAARRKHCFMEEDDGLASIVPDLESGCSETQSHHMNIKISNGSLISRPLYLQRRSSFRNLSSYFVPSPRYGGGAGTGGRFFMTEARFEGVHQPHFLDSCFLCKKPLGNRDIFMYRGDIPFCSEECRQEQIDMDEAKEKSLNLSASMKALRNKDQKKSSSPTKTSPQGYSLGTVAAAYA</sequence>
<evidence type="ECO:0000256" key="2">
    <source>
        <dbReference type="ARBA" id="ARBA00022723"/>
    </source>
</evidence>
<accession>A0A9P0Z4L0</accession>
<feature type="domain" description="FLZ-type" evidence="6">
    <location>
        <begin position="100"/>
        <end position="143"/>
    </location>
</feature>